<evidence type="ECO:0000313" key="4">
    <source>
        <dbReference type="Proteomes" id="UP001497382"/>
    </source>
</evidence>
<dbReference type="EMBL" id="CAXIEN010000401">
    <property type="protein sequence ID" value="CAL1296617.1"/>
    <property type="molecule type" value="Genomic_DNA"/>
</dbReference>
<feature type="compositionally biased region" description="Basic and acidic residues" evidence="1">
    <location>
        <begin position="322"/>
        <end position="336"/>
    </location>
</feature>
<feature type="compositionally biased region" description="Basic and acidic residues" evidence="1">
    <location>
        <begin position="286"/>
        <end position="298"/>
    </location>
</feature>
<organism evidence="3 4">
    <name type="scientific">Larinioides sclopetarius</name>
    <dbReference type="NCBI Taxonomy" id="280406"/>
    <lineage>
        <taxon>Eukaryota</taxon>
        <taxon>Metazoa</taxon>
        <taxon>Ecdysozoa</taxon>
        <taxon>Arthropoda</taxon>
        <taxon>Chelicerata</taxon>
        <taxon>Arachnida</taxon>
        <taxon>Araneae</taxon>
        <taxon>Araneomorphae</taxon>
        <taxon>Entelegynae</taxon>
        <taxon>Araneoidea</taxon>
        <taxon>Araneidae</taxon>
        <taxon>Larinioides</taxon>
    </lineage>
</organism>
<feature type="compositionally biased region" description="Polar residues" evidence="1">
    <location>
        <begin position="299"/>
        <end position="319"/>
    </location>
</feature>
<comment type="caution">
    <text evidence="3">The sequence shown here is derived from an EMBL/GenBank/DDBJ whole genome shotgun (WGS) entry which is preliminary data.</text>
</comment>
<evidence type="ECO:0000256" key="1">
    <source>
        <dbReference type="SAM" id="MobiDB-lite"/>
    </source>
</evidence>
<feature type="region of interest" description="Disordered" evidence="1">
    <location>
        <begin position="230"/>
        <end position="345"/>
    </location>
</feature>
<keyword evidence="2" id="KW-1133">Transmembrane helix</keyword>
<feature type="compositionally biased region" description="Polar residues" evidence="1">
    <location>
        <begin position="230"/>
        <end position="245"/>
    </location>
</feature>
<feature type="compositionally biased region" description="Basic and acidic residues" evidence="1">
    <location>
        <begin position="248"/>
        <end position="260"/>
    </location>
</feature>
<accession>A0AAV2BK74</accession>
<reference evidence="3 4" key="1">
    <citation type="submission" date="2024-04" db="EMBL/GenBank/DDBJ databases">
        <authorList>
            <person name="Rising A."/>
            <person name="Reimegard J."/>
            <person name="Sonavane S."/>
            <person name="Akerstrom W."/>
            <person name="Nylinder S."/>
            <person name="Hedman E."/>
            <person name="Kallberg Y."/>
        </authorList>
    </citation>
    <scope>NUCLEOTIDE SEQUENCE [LARGE SCALE GENOMIC DNA]</scope>
</reference>
<feature type="transmembrane region" description="Helical" evidence="2">
    <location>
        <begin position="46"/>
        <end position="68"/>
    </location>
</feature>
<protein>
    <submittedName>
        <fullName evidence="3">Uncharacterized protein</fullName>
    </submittedName>
</protein>
<evidence type="ECO:0000256" key="2">
    <source>
        <dbReference type="SAM" id="Phobius"/>
    </source>
</evidence>
<gene>
    <name evidence="3" type="ORF">LARSCL_LOCUS19878</name>
</gene>
<proteinExistence type="predicted"/>
<feature type="compositionally biased region" description="Polar residues" evidence="1">
    <location>
        <begin position="261"/>
        <end position="283"/>
    </location>
</feature>
<keyword evidence="2" id="KW-0472">Membrane</keyword>
<keyword evidence="2" id="KW-0812">Transmembrane</keyword>
<name>A0AAV2BK74_9ARAC</name>
<dbReference type="AlphaFoldDB" id="A0AAV2BK74"/>
<keyword evidence="4" id="KW-1185">Reference proteome</keyword>
<evidence type="ECO:0000313" key="3">
    <source>
        <dbReference type="EMBL" id="CAL1296617.1"/>
    </source>
</evidence>
<dbReference type="Proteomes" id="UP001497382">
    <property type="component" value="Unassembled WGS sequence"/>
</dbReference>
<sequence length="410" mass="44699">MAINENSSSSCAVEMWRSKRRMTITGLEQFQDKLDSLCVVANRGKIIGIGMILCGGLASIVGGVMVFIKSKSAACAMNAGSLLYYSGSLIEASSKLIESLAPEYFLEEMNAILDEDKKRSETVQECLKFPSKLDIKKRLNDLDIESDNLTVESEISVIFDSFIGIFSTLTSMKEGQYQMLEGNGDKIKFIFEVIYKSNKSKIAKILAKSLTNIADKKGIDFFNNLFSGKSKTTASPPTNQMSKVSASADEKNIAQDDGKVKSTSNSVENPSKSPPTNEMSKVSASADEKNIAQDDGKVKSTSNSVENPSKSPPTNQMSKVSARADEKNIAQDDGKVKSTSNSVENPSDDAVAAFLVFQTIHIITRVIHLLSAKTVIKDGKSKNSDSIREIIRSLESELRENQIDEFATLS</sequence>